<proteinExistence type="predicted"/>
<dbReference type="OMA" id="CRNHASS"/>
<feature type="region of interest" description="Disordered" evidence="2">
    <location>
        <begin position="819"/>
        <end position="894"/>
    </location>
</feature>
<feature type="domain" description="GIT Spa2 homology (SHD)" evidence="3">
    <location>
        <begin position="130"/>
        <end position="160"/>
    </location>
</feature>
<feature type="compositionally biased region" description="Polar residues" evidence="2">
    <location>
        <begin position="848"/>
        <end position="869"/>
    </location>
</feature>
<feature type="region of interest" description="Disordered" evidence="2">
    <location>
        <begin position="160"/>
        <end position="437"/>
    </location>
</feature>
<evidence type="ECO:0000256" key="2">
    <source>
        <dbReference type="SAM" id="MobiDB-lite"/>
    </source>
</evidence>
<dbReference type="InterPro" id="IPR022018">
    <property type="entry name" value="GIT1_C"/>
</dbReference>
<dbReference type="Pfam" id="PF12205">
    <property type="entry name" value="GIT1_C"/>
    <property type="match status" value="1"/>
</dbReference>
<accession>A0A5M3MQM7</accession>
<dbReference type="GO" id="GO:0005078">
    <property type="term" value="F:MAP-kinase scaffold activity"/>
    <property type="evidence" value="ECO:0007669"/>
    <property type="project" value="TreeGrafter"/>
</dbReference>
<keyword evidence="5" id="KW-1185">Reference proteome</keyword>
<evidence type="ECO:0000313" key="5">
    <source>
        <dbReference type="Proteomes" id="UP000053558"/>
    </source>
</evidence>
<feature type="domain" description="GIT Spa2 homology (SHD)" evidence="3">
    <location>
        <begin position="79"/>
        <end position="109"/>
    </location>
</feature>
<dbReference type="KEGG" id="cput:CONPUDRAFT_105943"/>
<feature type="compositionally biased region" description="Polar residues" evidence="2">
    <location>
        <begin position="167"/>
        <end position="197"/>
    </location>
</feature>
<dbReference type="PANTHER" id="PTHR21601">
    <property type="entry name" value="SPA2 PROTEIN"/>
    <property type="match status" value="1"/>
</dbReference>
<gene>
    <name evidence="4" type="ORF">CONPUDRAFT_105943</name>
</gene>
<dbReference type="AlphaFoldDB" id="A0A5M3MQM7"/>
<dbReference type="GO" id="GO:0005826">
    <property type="term" value="C:actomyosin contractile ring"/>
    <property type="evidence" value="ECO:0007669"/>
    <property type="project" value="TreeGrafter"/>
</dbReference>
<dbReference type="InterPro" id="IPR039892">
    <property type="entry name" value="Spa2/Sph1"/>
</dbReference>
<evidence type="ECO:0000259" key="3">
    <source>
        <dbReference type="SMART" id="SM00555"/>
    </source>
</evidence>
<feature type="compositionally biased region" description="Polar residues" evidence="2">
    <location>
        <begin position="38"/>
        <end position="49"/>
    </location>
</feature>
<feature type="region of interest" description="Disordered" evidence="2">
    <location>
        <begin position="462"/>
        <end position="499"/>
    </location>
</feature>
<feature type="compositionally biased region" description="Polar residues" evidence="2">
    <location>
        <begin position="1"/>
        <end position="26"/>
    </location>
</feature>
<dbReference type="InterPro" id="IPR056439">
    <property type="entry name" value="VBS_C3G9"/>
</dbReference>
<dbReference type="Proteomes" id="UP000053558">
    <property type="component" value="Unassembled WGS sequence"/>
</dbReference>
<dbReference type="PANTHER" id="PTHR21601:SF0">
    <property type="entry name" value="PROTEIN SPA2-RELATED"/>
    <property type="match status" value="1"/>
</dbReference>
<feature type="compositionally biased region" description="Basic and acidic residues" evidence="2">
    <location>
        <begin position="471"/>
        <end position="499"/>
    </location>
</feature>
<feature type="compositionally biased region" description="Basic and acidic residues" evidence="2">
    <location>
        <begin position="198"/>
        <end position="207"/>
    </location>
</feature>
<organism evidence="4 5">
    <name type="scientific">Coniophora puteana (strain RWD-64-598)</name>
    <name type="common">Brown rot fungus</name>
    <dbReference type="NCBI Taxonomy" id="741705"/>
    <lineage>
        <taxon>Eukaryota</taxon>
        <taxon>Fungi</taxon>
        <taxon>Dikarya</taxon>
        <taxon>Basidiomycota</taxon>
        <taxon>Agaricomycotina</taxon>
        <taxon>Agaricomycetes</taxon>
        <taxon>Agaricomycetidae</taxon>
        <taxon>Boletales</taxon>
        <taxon>Coniophorineae</taxon>
        <taxon>Coniophoraceae</taxon>
        <taxon>Coniophora</taxon>
    </lineage>
</organism>
<name>A0A5M3MQM7_CONPW</name>
<keyword evidence="1" id="KW-0677">Repeat</keyword>
<dbReference type="EMBL" id="JH711579">
    <property type="protein sequence ID" value="EIW80811.1"/>
    <property type="molecule type" value="Genomic_DNA"/>
</dbReference>
<feature type="region of interest" description="Disordered" evidence="2">
    <location>
        <begin position="107"/>
        <end position="128"/>
    </location>
</feature>
<feature type="compositionally biased region" description="Basic and acidic residues" evidence="2">
    <location>
        <begin position="319"/>
        <end position="356"/>
    </location>
</feature>
<sequence length="1013" mass="109101">MKRVQSSGRAPSPTPTAFSGISNYRTDSYRPSPREKTNSSLPQTPSIDSRTIARTHFDELSSYLASYLARSPPESRSSARQKLTRLTKQQFQELSTDVYDELVRRKKNSAQNEVPFLPVRDDFHPKRNQARQKLATLPSSRFEDLSSDVYYELARRYPEFKEDADPSYTSDAPPTIYSPRSDTQGSLPRSGSISGRLSTDRDRDRGADSGYGGSANESSNYAPRRSEDHPPQLPPLSGIRRPSQDIAPPRGSHDTQRSVGGVPGGDYGYQRRPSAATSIHSDSTGATNAQSGTATSAMIIPNKSTIAEEEIEVPYGRRRGADRESLGFHDERDASLERPDTDVDEGSEFRHGDAGERSASPVIGLNGLSARLRGTADAEDEDPGGSLSPGRVMKSPDNGEDYYDKMSLGRTSVTSDRSAGLGGPQRNMGRASVTGEEADRLRREYEYKIATMQARIQGLEREVQSGGGGQRAREVEEELGRMKERAEEQSERMRALQRELDEMRDLRAREKERESRRSRDDEDELRILREQCERLEAERANGTGGGATTDPDVIEQLRSDMEGLLSELTDLSRRNDELMAAKEADGALVRELDAQLKEYKRKYEQAKTELRAAKATSQLYVSTPKPDGTLDQLPVAPSGVLVDVHVTAFISAVDSLLAAGRSHAPTRVLAPTKAVVTAVSAMTEDVRTFCASAPAASSGMDLEHLRALRERAEATLSNLVAASKTHATGAGMSPVSLLDAAASHVSATVGEIGKLVGVRRASRAEQEEFAASANGFSSSASGMSSPGLEGRMGAIGAATGASGSFSPSLRSLDEIRNGAYAHDRSGSRGSTGSGNGSMRKEDMGTVSWAPQRTMSTATVRGNANGEYTSSPPPVVASPRGLPGATAVGSGGQEDEVAPEDAWTELKPYLEAQTESIVYAIQAVLSGVRSPVPPPSLNENLTQIITIVSSIVAVCKDNIPPSSAEAGDAILRELGDHANRLSEVQSAEVSKETRQVMAKSSFAVANAMKGLMKL</sequence>
<feature type="region of interest" description="Disordered" evidence="2">
    <location>
        <begin position="1"/>
        <end position="51"/>
    </location>
</feature>
<evidence type="ECO:0000256" key="1">
    <source>
        <dbReference type="ARBA" id="ARBA00022737"/>
    </source>
</evidence>
<dbReference type="RefSeq" id="XP_007769663.1">
    <property type="nucleotide sequence ID" value="XM_007771473.1"/>
</dbReference>
<dbReference type="InterPro" id="IPR013724">
    <property type="entry name" value="GIT_SHD"/>
</dbReference>
<dbReference type="GeneID" id="19198564"/>
<dbReference type="OrthoDB" id="5588096at2759"/>
<reference evidence="5" key="1">
    <citation type="journal article" date="2012" name="Science">
        <title>The Paleozoic origin of enzymatic lignin decomposition reconstructed from 31 fungal genomes.</title>
        <authorList>
            <person name="Floudas D."/>
            <person name="Binder M."/>
            <person name="Riley R."/>
            <person name="Barry K."/>
            <person name="Blanchette R.A."/>
            <person name="Henrissat B."/>
            <person name="Martinez A.T."/>
            <person name="Otillar R."/>
            <person name="Spatafora J.W."/>
            <person name="Yadav J.S."/>
            <person name="Aerts A."/>
            <person name="Benoit I."/>
            <person name="Boyd A."/>
            <person name="Carlson A."/>
            <person name="Copeland A."/>
            <person name="Coutinho P.M."/>
            <person name="de Vries R.P."/>
            <person name="Ferreira P."/>
            <person name="Findley K."/>
            <person name="Foster B."/>
            <person name="Gaskell J."/>
            <person name="Glotzer D."/>
            <person name="Gorecki P."/>
            <person name="Heitman J."/>
            <person name="Hesse C."/>
            <person name="Hori C."/>
            <person name="Igarashi K."/>
            <person name="Jurgens J.A."/>
            <person name="Kallen N."/>
            <person name="Kersten P."/>
            <person name="Kohler A."/>
            <person name="Kuees U."/>
            <person name="Kumar T.K.A."/>
            <person name="Kuo A."/>
            <person name="LaButti K."/>
            <person name="Larrondo L.F."/>
            <person name="Lindquist E."/>
            <person name="Ling A."/>
            <person name="Lombard V."/>
            <person name="Lucas S."/>
            <person name="Lundell T."/>
            <person name="Martin R."/>
            <person name="McLaughlin D.J."/>
            <person name="Morgenstern I."/>
            <person name="Morin E."/>
            <person name="Murat C."/>
            <person name="Nagy L.G."/>
            <person name="Nolan M."/>
            <person name="Ohm R.A."/>
            <person name="Patyshakuliyeva A."/>
            <person name="Rokas A."/>
            <person name="Ruiz-Duenas F.J."/>
            <person name="Sabat G."/>
            <person name="Salamov A."/>
            <person name="Samejima M."/>
            <person name="Schmutz J."/>
            <person name="Slot J.C."/>
            <person name="St John F."/>
            <person name="Stenlid J."/>
            <person name="Sun H."/>
            <person name="Sun S."/>
            <person name="Syed K."/>
            <person name="Tsang A."/>
            <person name="Wiebenga A."/>
            <person name="Young D."/>
            <person name="Pisabarro A."/>
            <person name="Eastwood D.C."/>
            <person name="Martin F."/>
            <person name="Cullen D."/>
            <person name="Grigoriev I.V."/>
            <person name="Hibbett D.S."/>
        </authorList>
    </citation>
    <scope>NUCLEOTIDE SEQUENCE [LARGE SCALE GENOMIC DNA]</scope>
    <source>
        <strain evidence="5">RWD-64-598 SS2</strain>
    </source>
</reference>
<comment type="caution">
    <text evidence="4">The sequence shown here is derived from an EMBL/GenBank/DDBJ whole genome shotgun (WGS) entry which is preliminary data.</text>
</comment>
<dbReference type="SMART" id="SM00555">
    <property type="entry name" value="GIT"/>
    <property type="match status" value="2"/>
</dbReference>
<evidence type="ECO:0000313" key="4">
    <source>
        <dbReference type="EMBL" id="EIW80811.1"/>
    </source>
</evidence>
<protein>
    <recommendedName>
        <fullName evidence="3">GIT Spa2 homology (SHD) domain-containing protein</fullName>
    </recommendedName>
</protein>
<dbReference type="Pfam" id="PF08518">
    <property type="entry name" value="GIT_SHD"/>
    <property type="match status" value="2"/>
</dbReference>
<dbReference type="GO" id="GO:1902716">
    <property type="term" value="C:cell cortex of growing cell tip"/>
    <property type="evidence" value="ECO:0007669"/>
    <property type="project" value="TreeGrafter"/>
</dbReference>
<dbReference type="Pfam" id="PF23742">
    <property type="entry name" value="VBS_C3G9"/>
    <property type="match status" value="1"/>
</dbReference>
<feature type="compositionally biased region" description="Polar residues" evidence="2">
    <location>
        <begin position="275"/>
        <end position="296"/>
    </location>
</feature>